<dbReference type="EMBL" id="CP115450">
    <property type="protein sequence ID" value="WBP87730.1"/>
    <property type="molecule type" value="Genomic_DNA"/>
</dbReference>
<dbReference type="NCBIfam" id="TIGR01167">
    <property type="entry name" value="LPXTG_anchor"/>
    <property type="match status" value="1"/>
</dbReference>
<feature type="transmembrane region" description="Helical" evidence="6">
    <location>
        <begin position="280"/>
        <end position="300"/>
    </location>
</feature>
<dbReference type="RefSeq" id="WP_270145422.1">
    <property type="nucleotide sequence ID" value="NZ_CP115450.1"/>
</dbReference>
<organism evidence="9 10">
    <name type="scientific">Kitasatospora cathayae</name>
    <dbReference type="NCBI Taxonomy" id="3004092"/>
    <lineage>
        <taxon>Bacteria</taxon>
        <taxon>Bacillati</taxon>
        <taxon>Actinomycetota</taxon>
        <taxon>Actinomycetes</taxon>
        <taxon>Kitasatosporales</taxon>
        <taxon>Streptomycetaceae</taxon>
        <taxon>Kitasatospora</taxon>
    </lineage>
</organism>
<accession>A0ABY7Q4U1</accession>
<feature type="domain" description="Gram-positive cocci surface proteins LPxTG" evidence="8">
    <location>
        <begin position="270"/>
        <end position="309"/>
    </location>
</feature>
<keyword evidence="1" id="KW-0134">Cell wall</keyword>
<dbReference type="InterPro" id="IPR019931">
    <property type="entry name" value="LPXTG_anchor"/>
</dbReference>
<evidence type="ECO:0000256" key="5">
    <source>
        <dbReference type="SAM" id="MobiDB-lite"/>
    </source>
</evidence>
<dbReference type="Proteomes" id="UP001212821">
    <property type="component" value="Chromosome"/>
</dbReference>
<dbReference type="NCBIfam" id="NF041528">
    <property type="entry name" value="strep_LAETG"/>
    <property type="match status" value="1"/>
</dbReference>
<evidence type="ECO:0000256" key="4">
    <source>
        <dbReference type="ARBA" id="ARBA00023088"/>
    </source>
</evidence>
<evidence type="ECO:0000259" key="8">
    <source>
        <dbReference type="PROSITE" id="PS50847"/>
    </source>
</evidence>
<feature type="chain" id="PRO_5046172902" evidence="7">
    <location>
        <begin position="27"/>
        <end position="309"/>
    </location>
</feature>
<evidence type="ECO:0000313" key="10">
    <source>
        <dbReference type="Proteomes" id="UP001212821"/>
    </source>
</evidence>
<dbReference type="PROSITE" id="PS50847">
    <property type="entry name" value="GRAM_POS_ANCHORING"/>
    <property type="match status" value="1"/>
</dbReference>
<evidence type="ECO:0000256" key="1">
    <source>
        <dbReference type="ARBA" id="ARBA00022512"/>
    </source>
</evidence>
<keyword evidence="10" id="KW-1185">Reference proteome</keyword>
<evidence type="ECO:0000313" key="9">
    <source>
        <dbReference type="EMBL" id="WBP87730.1"/>
    </source>
</evidence>
<feature type="signal peptide" evidence="7">
    <location>
        <begin position="1"/>
        <end position="26"/>
    </location>
</feature>
<keyword evidence="6" id="KW-0812">Transmembrane</keyword>
<keyword evidence="4" id="KW-0572">Peptidoglycan-anchor</keyword>
<evidence type="ECO:0000256" key="6">
    <source>
        <dbReference type="SAM" id="Phobius"/>
    </source>
</evidence>
<evidence type="ECO:0000256" key="7">
    <source>
        <dbReference type="SAM" id="SignalP"/>
    </source>
</evidence>
<keyword evidence="2" id="KW-0964">Secreted</keyword>
<proteinExistence type="predicted"/>
<evidence type="ECO:0000256" key="2">
    <source>
        <dbReference type="ARBA" id="ARBA00022525"/>
    </source>
</evidence>
<keyword evidence="3 7" id="KW-0732">Signal</keyword>
<feature type="compositionally biased region" description="Low complexity" evidence="5">
    <location>
        <begin position="40"/>
        <end position="61"/>
    </location>
</feature>
<protein>
    <submittedName>
        <fullName evidence="9">LPXTG cell wall anchor domain-containing protein</fullName>
    </submittedName>
</protein>
<feature type="region of interest" description="Disordered" evidence="5">
    <location>
        <begin position="40"/>
        <end position="76"/>
    </location>
</feature>
<name>A0ABY7Q4U1_9ACTN</name>
<keyword evidence="6" id="KW-0472">Membrane</keyword>
<evidence type="ECO:0000256" key="3">
    <source>
        <dbReference type="ARBA" id="ARBA00022729"/>
    </source>
</evidence>
<reference evidence="10" key="1">
    <citation type="submission" date="2022-12" db="EMBL/GenBank/DDBJ databases">
        <authorList>
            <person name="Mo P."/>
        </authorList>
    </citation>
    <scope>NUCLEOTIDE SEQUENCE [LARGE SCALE GENOMIC DNA]</scope>
    <source>
        <strain evidence="10">HUAS 3-15</strain>
    </source>
</reference>
<sequence length="309" mass="31303">MRSSRFIAASTLVALALGATVGAATAGAVGITGSPIPTGTATAAPSAPTTAAPSTTATAPGTPAPTAPTIKPIPKPTIDNRCHGGVYQSSLLKVTGTGLYGTTLIKGGPAAEVTLTWENNSGVDLPVVHNSFYVTDEFDFDGGRPVHWNTGFLDVQLNTGDGWKPGQLNDRIFRVPDFKLAKGEKLTYKVRIAATAKAPAGRYGANYEAASDAFDNDKVPTPANNQPQACTQFLADYLGEFHVAEAGGATTPAAVPAAAVSASPSAGPHLAETGASSDTLPIALGGAVVLAVGAGTLFVLRRRKAGTHG</sequence>
<keyword evidence="6" id="KW-1133">Transmembrane helix</keyword>
<feature type="compositionally biased region" description="Pro residues" evidence="5">
    <location>
        <begin position="62"/>
        <end position="75"/>
    </location>
</feature>
<gene>
    <name evidence="9" type="ORF">O1G21_19020</name>
</gene>